<accession>A0A8T1U6J4</accession>
<proteinExistence type="predicted"/>
<name>A0A8T1U6J4_9STRA</name>
<dbReference type="EMBL" id="JAENGZ010000698">
    <property type="protein sequence ID" value="KAG6955125.1"/>
    <property type="molecule type" value="Genomic_DNA"/>
</dbReference>
<protein>
    <submittedName>
        <fullName evidence="2">Uncharacterized protein</fullName>
    </submittedName>
</protein>
<evidence type="ECO:0000256" key="1">
    <source>
        <dbReference type="SAM" id="Phobius"/>
    </source>
</evidence>
<evidence type="ECO:0000313" key="3">
    <source>
        <dbReference type="Proteomes" id="UP000688947"/>
    </source>
</evidence>
<organism evidence="2 3">
    <name type="scientific">Phytophthora cactorum</name>
    <dbReference type="NCBI Taxonomy" id="29920"/>
    <lineage>
        <taxon>Eukaryota</taxon>
        <taxon>Sar</taxon>
        <taxon>Stramenopiles</taxon>
        <taxon>Oomycota</taxon>
        <taxon>Peronosporomycetes</taxon>
        <taxon>Peronosporales</taxon>
        <taxon>Peronosporaceae</taxon>
        <taxon>Phytophthora</taxon>
    </lineage>
</organism>
<sequence length="172" mass="19510">MLYGLHRRTATSQARLRVIIPTHDFTVPSSRMVTHFCCRTRTSTVYPLLTNSIKTSAESTREECRPIEYPTIWPTNRAIFLRETLESLFTTECLVLTAYVKTVIPLFYASYVLVMVNLPNAPYHTELSGFTCENAATAVLPVFVFGLLRIVSFILLVRLIAVRSFHSFKANG</sequence>
<dbReference type="AlphaFoldDB" id="A0A8T1U6J4"/>
<comment type="caution">
    <text evidence="2">The sequence shown here is derived from an EMBL/GenBank/DDBJ whole genome shotgun (WGS) entry which is preliminary data.</text>
</comment>
<gene>
    <name evidence="2" type="ORF">JG687_00011404</name>
</gene>
<keyword evidence="1" id="KW-1133">Transmembrane helix</keyword>
<feature type="transmembrane region" description="Helical" evidence="1">
    <location>
        <begin position="138"/>
        <end position="161"/>
    </location>
</feature>
<keyword evidence="1" id="KW-0812">Transmembrane</keyword>
<dbReference type="Proteomes" id="UP000688947">
    <property type="component" value="Unassembled WGS sequence"/>
</dbReference>
<keyword evidence="1" id="KW-0472">Membrane</keyword>
<evidence type="ECO:0000313" key="2">
    <source>
        <dbReference type="EMBL" id="KAG6955125.1"/>
    </source>
</evidence>
<feature type="transmembrane region" description="Helical" evidence="1">
    <location>
        <begin position="98"/>
        <end position="118"/>
    </location>
</feature>
<reference evidence="2" key="1">
    <citation type="submission" date="2021-01" db="EMBL/GenBank/DDBJ databases">
        <title>Phytophthora aleatoria, a newly-described species from Pinus radiata is distinct from Phytophthora cactorum isolates based on comparative genomics.</title>
        <authorList>
            <person name="Mcdougal R."/>
            <person name="Panda P."/>
            <person name="Williams N."/>
            <person name="Studholme D.J."/>
        </authorList>
    </citation>
    <scope>NUCLEOTIDE SEQUENCE</scope>
    <source>
        <strain evidence="2">NZFS 3830</strain>
    </source>
</reference>